<reference evidence="1 2" key="1">
    <citation type="submission" date="2020-08" db="EMBL/GenBank/DDBJ databases">
        <title>Emergence of ISAba1-mediated novel tet(X) in Acinetobacter variabilis from a chicken farm.</title>
        <authorList>
            <person name="Peng K."/>
            <person name="Li R."/>
        </authorList>
    </citation>
    <scope>NUCLEOTIDE SEQUENCE [LARGE SCALE GENOMIC DNA]</scope>
    <source>
        <strain evidence="1 2">XM9F202-2</strain>
    </source>
</reference>
<dbReference type="CDD" id="cd14744">
    <property type="entry name" value="PAAR_CT_2"/>
    <property type="match status" value="1"/>
</dbReference>
<gene>
    <name evidence="1" type="ORF">IAQ69_06020</name>
</gene>
<evidence type="ECO:0000313" key="2">
    <source>
        <dbReference type="Proteomes" id="UP000596079"/>
    </source>
</evidence>
<dbReference type="EMBL" id="CP060811">
    <property type="protein sequence ID" value="QQN89208.1"/>
    <property type="molecule type" value="Genomic_DNA"/>
</dbReference>
<dbReference type="RefSeq" id="WP_200230498.1">
    <property type="nucleotide sequence ID" value="NZ_CP060811.1"/>
</dbReference>
<sequence length="88" mass="9141">MSKALITVGAKTSHGGMVTESESSFLINGMAVHLNGMKHYCPKCQTTVTAIASDLSTIVKGRAVIIAGDKASCGATFLPMQNLAISKK</sequence>
<dbReference type="Gene3D" id="2.60.200.60">
    <property type="match status" value="1"/>
</dbReference>
<proteinExistence type="predicted"/>
<dbReference type="InterPro" id="IPR008727">
    <property type="entry name" value="PAAR_motif"/>
</dbReference>
<name>A0A7T7WK61_9GAMM</name>
<dbReference type="AlphaFoldDB" id="A0A7T7WK61"/>
<evidence type="ECO:0000313" key="1">
    <source>
        <dbReference type="EMBL" id="QQN89208.1"/>
    </source>
</evidence>
<dbReference type="Pfam" id="PF05488">
    <property type="entry name" value="PAAR_motif"/>
    <property type="match status" value="1"/>
</dbReference>
<dbReference type="Proteomes" id="UP000596079">
    <property type="component" value="Chromosome"/>
</dbReference>
<protein>
    <submittedName>
        <fullName evidence="1">PAAR domain-containing protein</fullName>
    </submittedName>
</protein>
<organism evidence="1 2">
    <name type="scientific">Acinetobacter variabilis</name>
    <dbReference type="NCBI Taxonomy" id="70346"/>
    <lineage>
        <taxon>Bacteria</taxon>
        <taxon>Pseudomonadati</taxon>
        <taxon>Pseudomonadota</taxon>
        <taxon>Gammaproteobacteria</taxon>
        <taxon>Moraxellales</taxon>
        <taxon>Moraxellaceae</taxon>
        <taxon>Acinetobacter</taxon>
    </lineage>
</organism>
<accession>A0A7T7WK61</accession>